<feature type="region of interest" description="Disordered" evidence="1">
    <location>
        <begin position="544"/>
        <end position="584"/>
    </location>
</feature>
<evidence type="ECO:0000313" key="3">
    <source>
        <dbReference type="Proteomes" id="UP001150569"/>
    </source>
</evidence>
<feature type="compositionally biased region" description="Polar residues" evidence="1">
    <location>
        <begin position="328"/>
        <end position="351"/>
    </location>
</feature>
<gene>
    <name evidence="2" type="ORF">IWQ60_007366</name>
</gene>
<organism evidence="2 3">
    <name type="scientific">Tieghemiomyces parasiticus</name>
    <dbReference type="NCBI Taxonomy" id="78921"/>
    <lineage>
        <taxon>Eukaryota</taxon>
        <taxon>Fungi</taxon>
        <taxon>Fungi incertae sedis</taxon>
        <taxon>Zoopagomycota</taxon>
        <taxon>Kickxellomycotina</taxon>
        <taxon>Dimargaritomycetes</taxon>
        <taxon>Dimargaritales</taxon>
        <taxon>Dimargaritaceae</taxon>
        <taxon>Tieghemiomyces</taxon>
    </lineage>
</organism>
<comment type="caution">
    <text evidence="2">The sequence shown here is derived from an EMBL/GenBank/DDBJ whole genome shotgun (WGS) entry which is preliminary data.</text>
</comment>
<dbReference type="Proteomes" id="UP001150569">
    <property type="component" value="Unassembled WGS sequence"/>
</dbReference>
<feature type="compositionally biased region" description="Polar residues" evidence="1">
    <location>
        <begin position="544"/>
        <end position="557"/>
    </location>
</feature>
<dbReference type="AlphaFoldDB" id="A0A9W8A2W7"/>
<protein>
    <submittedName>
        <fullName evidence="2">Uncharacterized protein</fullName>
    </submittedName>
</protein>
<sequence>MSQVAYSAPSHEAMFTPETKAITMDIELDDQPRSLSPTPANAPKCWEEDEVLVMLRWLRPHKNRRRYANGLKANCCRELSEKILPNKRPKQIRNKLEYMIREYQRARQVMKAYARKRALRKAQGFSIDSATNPITDPMEAARKACAFFDELHDIFGNDPEVVTDDELDMPLGSDEGLSSHISAARGGQGLSAGPVRRHASLSPSLGPIGRNQLFGQTDEAHDYASTGRSSHYGNPAHQRVAMSKSAFHTNGGNARTAGAPYLIPSSRSHHSPSNSSVTLPPIQSLDGRLNTTAPSKLGALYASKFHTVPRGQSTPPQSTTSSSDHPRYQQQQQNSGEARNTANWTTGTSPGTGLPDLATFASIAESLRPSSATATPTLSTRSYLATASSFVREGSVPIYRATPEPVRRTEASPGSTPALSSTVSAASSSAFSNRSCGLDTLASLTASPRSPTLLLAAQEQARSQKAATDVTPSYHPHPAKTFTSQEVDRLLHAQTLRMTDFMQEQQAKNQAFLQVLTHQQDQFMSQVLDTLKEFTREHTISATTVPSVSPLSRSTSPNPAPSVSPLPRATTPIPVPSADASLRP</sequence>
<evidence type="ECO:0000313" key="2">
    <source>
        <dbReference type="EMBL" id="KAJ1918962.1"/>
    </source>
</evidence>
<dbReference type="EMBL" id="JANBPT010000488">
    <property type="protein sequence ID" value="KAJ1918962.1"/>
    <property type="molecule type" value="Genomic_DNA"/>
</dbReference>
<reference evidence="2" key="1">
    <citation type="submission" date="2022-07" db="EMBL/GenBank/DDBJ databases">
        <title>Phylogenomic reconstructions and comparative analyses of Kickxellomycotina fungi.</title>
        <authorList>
            <person name="Reynolds N.K."/>
            <person name="Stajich J.E."/>
            <person name="Barry K."/>
            <person name="Grigoriev I.V."/>
            <person name="Crous P."/>
            <person name="Smith M.E."/>
        </authorList>
    </citation>
    <scope>NUCLEOTIDE SEQUENCE</scope>
    <source>
        <strain evidence="2">RSA 861</strain>
    </source>
</reference>
<feature type="region of interest" description="Disordered" evidence="1">
    <location>
        <begin position="305"/>
        <end position="356"/>
    </location>
</feature>
<feature type="region of interest" description="Disordered" evidence="1">
    <location>
        <begin position="248"/>
        <end position="291"/>
    </location>
</feature>
<dbReference type="OrthoDB" id="5596065at2759"/>
<accession>A0A9W8A2W7</accession>
<feature type="compositionally biased region" description="Low complexity" evidence="1">
    <location>
        <begin position="312"/>
        <end position="323"/>
    </location>
</feature>
<proteinExistence type="predicted"/>
<name>A0A9W8A2W7_9FUNG</name>
<feature type="region of interest" description="Disordered" evidence="1">
    <location>
        <begin position="172"/>
        <end position="198"/>
    </location>
</feature>
<keyword evidence="3" id="KW-1185">Reference proteome</keyword>
<evidence type="ECO:0000256" key="1">
    <source>
        <dbReference type="SAM" id="MobiDB-lite"/>
    </source>
</evidence>